<dbReference type="AlphaFoldDB" id="A0A7W7U686"/>
<comment type="caution">
    <text evidence="1">The sequence shown here is derived from an EMBL/GenBank/DDBJ whole genome shotgun (WGS) entry which is preliminary data.</text>
</comment>
<accession>A0A7W7U686</accession>
<dbReference type="RefSeq" id="WP_184932509.1">
    <property type="nucleotide sequence ID" value="NZ_JACHJY010000010.1"/>
</dbReference>
<evidence type="ECO:0000313" key="2">
    <source>
        <dbReference type="Proteomes" id="UP000582643"/>
    </source>
</evidence>
<evidence type="ECO:0000313" key="1">
    <source>
        <dbReference type="EMBL" id="MBB4985746.1"/>
    </source>
</evidence>
<keyword evidence="2" id="KW-1185">Reference proteome</keyword>
<organism evidence="1 2">
    <name type="scientific">Streptomyces nymphaeiformis</name>
    <dbReference type="NCBI Taxonomy" id="2663842"/>
    <lineage>
        <taxon>Bacteria</taxon>
        <taxon>Bacillati</taxon>
        <taxon>Actinomycetota</taxon>
        <taxon>Actinomycetes</taxon>
        <taxon>Kitasatosporales</taxon>
        <taxon>Streptomycetaceae</taxon>
        <taxon>Streptomyces</taxon>
    </lineage>
</organism>
<dbReference type="EMBL" id="JACHJY010000010">
    <property type="protein sequence ID" value="MBB4985746.1"/>
    <property type="molecule type" value="Genomic_DNA"/>
</dbReference>
<proteinExistence type="predicted"/>
<name>A0A7W7U686_9ACTN</name>
<dbReference type="Proteomes" id="UP000582643">
    <property type="component" value="Unassembled WGS sequence"/>
</dbReference>
<protein>
    <submittedName>
        <fullName evidence="1">Uncharacterized protein</fullName>
    </submittedName>
</protein>
<gene>
    <name evidence="1" type="ORF">GGE06_006698</name>
</gene>
<reference evidence="1 2" key="1">
    <citation type="submission" date="2020-08" db="EMBL/GenBank/DDBJ databases">
        <title>Genomic Encyclopedia of Type Strains, Phase III (KMG-III): the genomes of soil and plant-associated and newly described type strains.</title>
        <authorList>
            <person name="Whitman W."/>
        </authorList>
    </citation>
    <scope>NUCLEOTIDE SEQUENCE [LARGE SCALE GENOMIC DNA]</scope>
    <source>
        <strain evidence="1 2">SFB5A</strain>
    </source>
</reference>
<sequence length="69" mass="7704">MYAAVDERVYWQATPEETVLTSKRTHSPVSVRAFVFDHVQLKVLPTRAAVEVLNALSLHSSVTGALRRP</sequence>